<dbReference type="OrthoDB" id="566255at2759"/>
<dbReference type="GO" id="GO:0005634">
    <property type="term" value="C:nucleus"/>
    <property type="evidence" value="ECO:0007669"/>
    <property type="project" value="UniProtKB-SubCell"/>
</dbReference>
<evidence type="ECO:0000256" key="10">
    <source>
        <dbReference type="SAM" id="MobiDB-lite"/>
    </source>
</evidence>
<dbReference type="Gene3D" id="3.10.690.10">
    <property type="entry name" value="Bifunctional nuclease domain"/>
    <property type="match status" value="1"/>
</dbReference>
<feature type="region of interest" description="Disordered" evidence="10">
    <location>
        <begin position="91"/>
        <end position="112"/>
    </location>
</feature>
<gene>
    <name evidence="13" type="ORF">Pyn_36913</name>
</gene>
<feature type="region of interest" description="Disordered" evidence="10">
    <location>
        <begin position="316"/>
        <end position="340"/>
    </location>
</feature>
<name>A0A314Y6W6_PRUYE</name>
<proteinExistence type="inferred from homology"/>
<organism evidence="13 14">
    <name type="scientific">Prunus yedoensis var. nudiflora</name>
    <dbReference type="NCBI Taxonomy" id="2094558"/>
    <lineage>
        <taxon>Eukaryota</taxon>
        <taxon>Viridiplantae</taxon>
        <taxon>Streptophyta</taxon>
        <taxon>Embryophyta</taxon>
        <taxon>Tracheophyta</taxon>
        <taxon>Spermatophyta</taxon>
        <taxon>Magnoliopsida</taxon>
        <taxon>eudicotyledons</taxon>
        <taxon>Gunneridae</taxon>
        <taxon>Pentapetalae</taxon>
        <taxon>rosids</taxon>
        <taxon>fabids</taxon>
        <taxon>Rosales</taxon>
        <taxon>Rosaceae</taxon>
        <taxon>Amygdaloideae</taxon>
        <taxon>Amygdaleae</taxon>
        <taxon>Prunus</taxon>
    </lineage>
</organism>
<keyword evidence="4" id="KW-0540">Nuclease</keyword>
<dbReference type="GO" id="GO:0003677">
    <property type="term" value="F:DNA binding"/>
    <property type="evidence" value="ECO:0007669"/>
    <property type="project" value="UniProtKB-KW"/>
</dbReference>
<sequence>MESANLHHQHHQLQENLVGSSSLAATPSCYAVGTKHAWTPSATLSSSVNSSNSGLDPLNSSMVPDLGFHWLTNITSEHQSPHDLAKIKEELASSSSSDHHHHHHHHHHNSFPKLTEMLTSAAASTSIDHDQYYQFMKNEEKDQLIMNDLSEKLLLKTLSSGCQINSIINPHHHQISSAGEFYSNDHHHHLLHNSILIGGVPPGMPSRSGGHFSQIYPSINVSNLNRSLSSSSISSSSLDMNLQAMDLLGASARFSTGTSSSFSTQPNSHDTLGLYKETHDSFATLQQMHQSTDPHRLSCGNNNKISSFDNEITEVKRPGSSIEPKVTQATAPKKSRLESRTACPPFKVRKEKLGDRIAALQQLVAPFGKTDTASVLMEAIGYIKFLQNQVETLSVPYMKSSRNKSCKTMQGTSDRRSLFLKDFGEGTMVSLQGPVICPTVRAKQSGYDTLPVVGPLVKARLLRSELCRFRGVSGCITKAGFVSRPQNARKCTRVHCTFSSSSNGNGSMAENFNENDEDYVNSSVLEAVEVKSGIDGFMIKMRDGRHMRCVHNNPQGGHLPDYAPHPAIVLKMEDGTGLLLPIIVLEMPSVLLMAAVRNVPIARPTMYQVVREMIDKMGYEVRLVRVTKRVHEAYFAQLYLRKAGSETECVSFDLRPSDAINIAVRCKVPIQVNKYLAYSDGMRVIESGKLSSHAPASDGLLFTELDRPSGQPCVETKEFNLVRNMLIAAVEERYRDAAQWRDKLLQLRARRNLA</sequence>
<dbReference type="InterPro" id="IPR036104">
    <property type="entry name" value="BFN_sf"/>
</dbReference>
<dbReference type="InterPro" id="IPR011598">
    <property type="entry name" value="bHLH_dom"/>
</dbReference>
<comment type="subcellular location">
    <subcellularLocation>
        <location evidence="1">Nucleus</location>
    </subcellularLocation>
</comment>
<keyword evidence="4" id="KW-0378">Hydrolase</keyword>
<feature type="compositionally biased region" description="Basic residues" evidence="10">
    <location>
        <begin position="99"/>
        <end position="110"/>
    </location>
</feature>
<evidence type="ECO:0000256" key="4">
    <source>
        <dbReference type="ARBA" id="ARBA00022722"/>
    </source>
</evidence>
<evidence type="ECO:0000256" key="9">
    <source>
        <dbReference type="ARBA" id="ARBA00025428"/>
    </source>
</evidence>
<evidence type="ECO:0000256" key="8">
    <source>
        <dbReference type="ARBA" id="ARBA00023242"/>
    </source>
</evidence>
<dbReference type="GO" id="GO:0004518">
    <property type="term" value="F:nuclease activity"/>
    <property type="evidence" value="ECO:0007669"/>
    <property type="project" value="UniProtKB-UniRule"/>
</dbReference>
<dbReference type="PANTHER" id="PTHR15160">
    <property type="entry name" value="VON HIPPEL-LINDAU PROTEIN"/>
    <property type="match status" value="1"/>
</dbReference>
<evidence type="ECO:0000256" key="3">
    <source>
        <dbReference type="ARBA" id="ARBA00011738"/>
    </source>
</evidence>
<evidence type="ECO:0000259" key="11">
    <source>
        <dbReference type="PROSITE" id="PS50888"/>
    </source>
</evidence>
<dbReference type="PANTHER" id="PTHR15160:SF3">
    <property type="entry name" value="BIFUNCTIONAL NUCLEASE 1"/>
    <property type="match status" value="1"/>
</dbReference>
<dbReference type="CDD" id="cd11393">
    <property type="entry name" value="bHLH_AtbHLH_like"/>
    <property type="match status" value="1"/>
</dbReference>
<protein>
    <submittedName>
        <fullName evidence="13">Transcription factor bHLH110 isoform X1</fullName>
    </submittedName>
</protein>
<evidence type="ECO:0000256" key="5">
    <source>
        <dbReference type="ARBA" id="ARBA00023015"/>
    </source>
</evidence>
<feature type="domain" description="BHLH" evidence="11">
    <location>
        <begin position="337"/>
        <end position="386"/>
    </location>
</feature>
<dbReference type="FunFam" id="4.10.280.10:FF:000032">
    <property type="entry name" value="Transcription factor bHLH123 family"/>
    <property type="match status" value="1"/>
</dbReference>
<dbReference type="AlphaFoldDB" id="A0A314Y6W6"/>
<feature type="domain" description="BFN" evidence="12">
    <location>
        <begin position="549"/>
        <end position="684"/>
    </location>
</feature>
<comment type="similarity">
    <text evidence="2">Belongs to the bifunctional nuclease family.</text>
</comment>
<dbReference type="PROSITE" id="PS51658">
    <property type="entry name" value="BFN"/>
    <property type="match status" value="1"/>
</dbReference>
<dbReference type="InterPro" id="IPR045239">
    <property type="entry name" value="bHLH95_bHLH"/>
</dbReference>
<dbReference type="Pfam" id="PF02577">
    <property type="entry name" value="BFN_dom"/>
    <property type="match status" value="1"/>
</dbReference>
<keyword evidence="14" id="KW-1185">Reference proteome</keyword>
<dbReference type="InterPro" id="IPR003729">
    <property type="entry name" value="Bi_nuclease_dom"/>
</dbReference>
<dbReference type="InterPro" id="IPR036638">
    <property type="entry name" value="HLH_DNA-bd_sf"/>
</dbReference>
<dbReference type="STRING" id="2094558.A0A314Y6W6"/>
<dbReference type="Gene3D" id="4.10.280.10">
    <property type="entry name" value="Helix-loop-helix DNA-binding domain"/>
    <property type="match status" value="1"/>
</dbReference>
<evidence type="ECO:0000313" key="13">
    <source>
        <dbReference type="EMBL" id="PQQ03865.1"/>
    </source>
</evidence>
<keyword evidence="8" id="KW-0539">Nucleus</keyword>
<dbReference type="PROSITE" id="PS50888">
    <property type="entry name" value="BHLH"/>
    <property type="match status" value="1"/>
</dbReference>
<dbReference type="GO" id="GO:0030891">
    <property type="term" value="C:VCB complex"/>
    <property type="evidence" value="ECO:0007669"/>
    <property type="project" value="TreeGrafter"/>
</dbReference>
<keyword evidence="5" id="KW-0805">Transcription regulation</keyword>
<comment type="subunit">
    <text evidence="3">Homodimer.</text>
</comment>
<comment type="function">
    <text evidence="9">Bifunctional nuclease with both RNase and DNase activities. Involved in basal defense response. Participates in abscisic acid-derived callose deposition following infection by a necrotrophic pathogen.</text>
</comment>
<accession>A0A314Y6W6</accession>
<comment type="caution">
    <text evidence="13">The sequence shown here is derived from an EMBL/GenBank/DDBJ whole genome shotgun (WGS) entry which is preliminary data.</text>
</comment>
<evidence type="ECO:0000256" key="1">
    <source>
        <dbReference type="ARBA" id="ARBA00004123"/>
    </source>
</evidence>
<dbReference type="GO" id="GO:0016567">
    <property type="term" value="P:protein ubiquitination"/>
    <property type="evidence" value="ECO:0007669"/>
    <property type="project" value="TreeGrafter"/>
</dbReference>
<evidence type="ECO:0000313" key="14">
    <source>
        <dbReference type="Proteomes" id="UP000250321"/>
    </source>
</evidence>
<evidence type="ECO:0000259" key="12">
    <source>
        <dbReference type="PROSITE" id="PS51658"/>
    </source>
</evidence>
<evidence type="ECO:0000256" key="7">
    <source>
        <dbReference type="ARBA" id="ARBA00023163"/>
    </source>
</evidence>
<dbReference type="SUPFAM" id="SSF47459">
    <property type="entry name" value="HLH, helix-loop-helix DNA-binding domain"/>
    <property type="match status" value="1"/>
</dbReference>
<keyword evidence="7" id="KW-0804">Transcription</keyword>
<dbReference type="GO" id="GO:0046983">
    <property type="term" value="F:protein dimerization activity"/>
    <property type="evidence" value="ECO:0007669"/>
    <property type="project" value="InterPro"/>
</dbReference>
<evidence type="ECO:0000256" key="2">
    <source>
        <dbReference type="ARBA" id="ARBA00009095"/>
    </source>
</evidence>
<dbReference type="EMBL" id="PJQY01001299">
    <property type="protein sequence ID" value="PQQ03865.1"/>
    <property type="molecule type" value="Genomic_DNA"/>
</dbReference>
<dbReference type="SUPFAM" id="SSF103256">
    <property type="entry name" value="Hypothetical protein TM0160"/>
    <property type="match status" value="1"/>
</dbReference>
<dbReference type="Proteomes" id="UP000250321">
    <property type="component" value="Unassembled WGS sequence"/>
</dbReference>
<evidence type="ECO:0000256" key="6">
    <source>
        <dbReference type="ARBA" id="ARBA00023125"/>
    </source>
</evidence>
<reference evidence="13 14" key="1">
    <citation type="submission" date="2018-02" db="EMBL/GenBank/DDBJ databases">
        <title>Draft genome of wild Prunus yedoensis var. nudiflora.</title>
        <authorList>
            <person name="Baek S."/>
            <person name="Kim J.-H."/>
            <person name="Choi K."/>
            <person name="Kim G.-B."/>
            <person name="Cho A."/>
            <person name="Jang H."/>
            <person name="Shin C.-H."/>
            <person name="Yu H.-J."/>
            <person name="Mun J.-H."/>
        </authorList>
    </citation>
    <scope>NUCLEOTIDE SEQUENCE [LARGE SCALE GENOMIC DNA]</scope>
    <source>
        <strain evidence="14">cv. Jeju island</strain>
        <tissue evidence="13">Leaf</tissue>
    </source>
</reference>
<keyword evidence="6" id="KW-0238">DNA-binding</keyword>